<evidence type="ECO:0000259" key="1">
    <source>
        <dbReference type="Pfam" id="PF13401"/>
    </source>
</evidence>
<dbReference type="PANTHER" id="PTHR34301:SF8">
    <property type="entry name" value="ATPASE DOMAIN-CONTAINING PROTEIN"/>
    <property type="match status" value="1"/>
</dbReference>
<dbReference type="Gene3D" id="3.40.50.300">
    <property type="entry name" value="P-loop containing nucleotide triphosphate hydrolases"/>
    <property type="match status" value="1"/>
</dbReference>
<dbReference type="InterPro" id="IPR027417">
    <property type="entry name" value="P-loop_NTPase"/>
</dbReference>
<reference evidence="3" key="1">
    <citation type="journal article" date="2019" name="Int. J. Syst. Evol. Microbiol.">
        <title>The Global Catalogue of Microorganisms (GCM) 10K type strain sequencing project: providing services to taxonomists for standard genome sequencing and annotation.</title>
        <authorList>
            <consortium name="The Broad Institute Genomics Platform"/>
            <consortium name="The Broad Institute Genome Sequencing Center for Infectious Disease"/>
            <person name="Wu L."/>
            <person name="Ma J."/>
        </authorList>
    </citation>
    <scope>NUCLEOTIDE SEQUENCE [LARGE SCALE GENOMIC DNA]</scope>
    <source>
        <strain evidence="3">KCTC 42986</strain>
    </source>
</reference>
<feature type="domain" description="ORC1/DEAH AAA+ ATPase" evidence="1">
    <location>
        <begin position="28"/>
        <end position="181"/>
    </location>
</feature>
<sequence length="391" mass="42572">MSVPIFHRRVLAENIARRTLSPKGLSGIFLSAPRRTGKSTLINEDIIPFLKKQGAEVIYVDLWSDRSRDPGDLISEAVREHLQRREGAILQWARRGGLDKVNVAGIQLDIAKVGIGSGKTIAKALSELSDATKAMIVLVIDEAQHAITTDAGSSSLFALKAARDQLNGSAHHGFRLIATGSNRDKLSLLVEGKDQAFLNAVLLDLELLGDDYLAWELGQCDGDVKPSLGVLSAAFTASGHKPESLRKALDDLAFRFDATSENVDAIFQSVFDKIIADAKQGFMRQVNGLPPLQAAVLTVMAITGPDFAPFRPHTVAKYVEACKRLTNTSVNIDDSAIQYALEALRAKALVWNSSRGVYAIEDSQHVTWLKEDFAEDAAPQETQHDAPPPRM</sequence>
<dbReference type="PANTHER" id="PTHR34301">
    <property type="entry name" value="DNA-BINDING PROTEIN-RELATED"/>
    <property type="match status" value="1"/>
</dbReference>
<dbReference type="EMBL" id="JBHRTP010000083">
    <property type="protein sequence ID" value="MFC3110648.1"/>
    <property type="molecule type" value="Genomic_DNA"/>
</dbReference>
<dbReference type="SUPFAM" id="SSF52540">
    <property type="entry name" value="P-loop containing nucleoside triphosphate hydrolases"/>
    <property type="match status" value="1"/>
</dbReference>
<gene>
    <name evidence="2" type="ORF">ACFOFO_22270</name>
</gene>
<comment type="caution">
    <text evidence="2">The sequence shown here is derived from an EMBL/GenBank/DDBJ whole genome shotgun (WGS) entry which is preliminary data.</text>
</comment>
<dbReference type="Proteomes" id="UP001595530">
    <property type="component" value="Unassembled WGS sequence"/>
</dbReference>
<accession>A0ABV7F6B5</accession>
<dbReference type="InterPro" id="IPR049945">
    <property type="entry name" value="AAA_22"/>
</dbReference>
<keyword evidence="3" id="KW-1185">Reference proteome</keyword>
<proteinExistence type="predicted"/>
<organism evidence="2 3">
    <name type="scientific">Undibacterium arcticum</name>
    <dbReference type="NCBI Taxonomy" id="1762892"/>
    <lineage>
        <taxon>Bacteria</taxon>
        <taxon>Pseudomonadati</taxon>
        <taxon>Pseudomonadota</taxon>
        <taxon>Betaproteobacteria</taxon>
        <taxon>Burkholderiales</taxon>
        <taxon>Oxalobacteraceae</taxon>
        <taxon>Undibacterium</taxon>
    </lineage>
</organism>
<protein>
    <submittedName>
        <fullName evidence="2">AAA family ATPase</fullName>
    </submittedName>
</protein>
<evidence type="ECO:0000313" key="3">
    <source>
        <dbReference type="Proteomes" id="UP001595530"/>
    </source>
</evidence>
<name>A0ABV7F6B5_9BURK</name>
<evidence type="ECO:0000313" key="2">
    <source>
        <dbReference type="EMBL" id="MFC3110648.1"/>
    </source>
</evidence>
<dbReference type="Pfam" id="PF13401">
    <property type="entry name" value="AAA_22"/>
    <property type="match status" value="1"/>
</dbReference>
<dbReference type="RefSeq" id="WP_390324418.1">
    <property type="nucleotide sequence ID" value="NZ_JBHRTP010000083.1"/>
</dbReference>